<dbReference type="GO" id="GO:0005615">
    <property type="term" value="C:extracellular space"/>
    <property type="evidence" value="ECO:0007669"/>
    <property type="project" value="TreeGrafter"/>
</dbReference>
<organism evidence="13 14">
    <name type="scientific">Steinernema glaseri</name>
    <dbReference type="NCBI Taxonomy" id="37863"/>
    <lineage>
        <taxon>Eukaryota</taxon>
        <taxon>Metazoa</taxon>
        <taxon>Ecdysozoa</taxon>
        <taxon>Nematoda</taxon>
        <taxon>Chromadorea</taxon>
        <taxon>Rhabditida</taxon>
        <taxon>Tylenchina</taxon>
        <taxon>Panagrolaimomorpha</taxon>
        <taxon>Strongyloidoidea</taxon>
        <taxon>Steinernematidae</taxon>
        <taxon>Steinernema</taxon>
    </lineage>
</organism>
<evidence type="ECO:0000256" key="10">
    <source>
        <dbReference type="PROSITE-ProRule" id="PRU01379"/>
    </source>
</evidence>
<accession>A0A1I7ZEH3</accession>
<dbReference type="PANTHER" id="PTHR11705:SF59">
    <property type="entry name" value="PEPTIDASE M14 CARBOXYPEPTIDASE A DOMAIN-CONTAINING PROTEIN"/>
    <property type="match status" value="1"/>
</dbReference>
<comment type="similarity">
    <text evidence="2 10">Belongs to the peptidase M14 family.</text>
</comment>
<evidence type="ECO:0000256" key="4">
    <source>
        <dbReference type="ARBA" id="ARBA00022670"/>
    </source>
</evidence>
<evidence type="ECO:0000313" key="14">
    <source>
        <dbReference type="WBParaSite" id="L893_g25545.t1"/>
    </source>
</evidence>
<dbReference type="Pfam" id="PF00246">
    <property type="entry name" value="Peptidase_M14"/>
    <property type="match status" value="1"/>
</dbReference>
<dbReference type="PROSITE" id="PS52035">
    <property type="entry name" value="PEPTIDASE_M14"/>
    <property type="match status" value="1"/>
</dbReference>
<dbReference type="PANTHER" id="PTHR11705">
    <property type="entry name" value="PROTEASE FAMILY M14 CARBOXYPEPTIDASE A,B"/>
    <property type="match status" value="1"/>
</dbReference>
<evidence type="ECO:0000256" key="1">
    <source>
        <dbReference type="ARBA" id="ARBA00001947"/>
    </source>
</evidence>
<reference evidence="14" key="1">
    <citation type="submission" date="2016-11" db="UniProtKB">
        <authorList>
            <consortium name="WormBaseParasite"/>
        </authorList>
    </citation>
    <scope>IDENTIFICATION</scope>
</reference>
<keyword evidence="13" id="KW-1185">Reference proteome</keyword>
<keyword evidence="8" id="KW-0862">Zinc</keyword>
<keyword evidence="5" id="KW-0479">Metal-binding</keyword>
<evidence type="ECO:0000256" key="9">
    <source>
        <dbReference type="ARBA" id="ARBA00023049"/>
    </source>
</evidence>
<dbReference type="WBParaSite" id="L893_g25545.t1">
    <property type="protein sequence ID" value="L893_g25545.t1"/>
    <property type="gene ID" value="L893_g25545"/>
</dbReference>
<dbReference type="GO" id="GO:0006508">
    <property type="term" value="P:proteolysis"/>
    <property type="evidence" value="ECO:0007669"/>
    <property type="project" value="UniProtKB-KW"/>
</dbReference>
<dbReference type="PRINTS" id="PR00765">
    <property type="entry name" value="CRBOXYPTASEA"/>
</dbReference>
<evidence type="ECO:0000256" key="7">
    <source>
        <dbReference type="ARBA" id="ARBA00022801"/>
    </source>
</evidence>
<evidence type="ECO:0000256" key="2">
    <source>
        <dbReference type="ARBA" id="ARBA00005988"/>
    </source>
</evidence>
<dbReference type="Gene3D" id="3.40.630.10">
    <property type="entry name" value="Zn peptidases"/>
    <property type="match status" value="1"/>
</dbReference>
<dbReference type="GO" id="GO:0008270">
    <property type="term" value="F:zinc ion binding"/>
    <property type="evidence" value="ECO:0007669"/>
    <property type="project" value="InterPro"/>
</dbReference>
<evidence type="ECO:0000256" key="8">
    <source>
        <dbReference type="ARBA" id="ARBA00022833"/>
    </source>
</evidence>
<keyword evidence="6 11" id="KW-0732">Signal</keyword>
<name>A0A1I7ZEH3_9BILA</name>
<keyword evidence="4" id="KW-0645">Protease</keyword>
<feature type="signal peptide" evidence="11">
    <location>
        <begin position="1"/>
        <end position="20"/>
    </location>
</feature>
<dbReference type="InterPro" id="IPR000834">
    <property type="entry name" value="Peptidase_M14"/>
</dbReference>
<dbReference type="AlphaFoldDB" id="A0A1I7ZEH3"/>
<evidence type="ECO:0000256" key="5">
    <source>
        <dbReference type="ARBA" id="ARBA00022723"/>
    </source>
</evidence>
<dbReference type="SUPFAM" id="SSF53187">
    <property type="entry name" value="Zn-dependent exopeptidases"/>
    <property type="match status" value="1"/>
</dbReference>
<evidence type="ECO:0000256" key="3">
    <source>
        <dbReference type="ARBA" id="ARBA00022645"/>
    </source>
</evidence>
<keyword evidence="7" id="KW-0378">Hydrolase</keyword>
<evidence type="ECO:0000259" key="12">
    <source>
        <dbReference type="PROSITE" id="PS52035"/>
    </source>
</evidence>
<sequence length="362" mass="41224">MWRLIGVPFALVCCISLVEAGETPHFDFTRYHDYNEIKTFIVNTAKQNKDFVKLVKIGVSNDGRPLLGLKVGPSAPKNKIGFPVNATDKRAVWIDGGNHAREWPAFHCNLFFINELVNKYERDDKITEYINNLNIYVFPVLNPDGFIFSRTSTVSLIRQWRKNKAPENCTGYTAFKKNMCCDGVDLNRNYDFSFKQTNVPFNNPCSDEFQGPFPFSEPESIAVRDFILSKEMKGKVDAYVSLHTHGQIFILPYNDHKKSYPDDYADLEALALKATSAIQAYRGTEYKVGTAADLLGPATGGASDWIKKNTDTKYVYVIELPPSLFTWFAFQMRPHWLVPTAEETWLGVKVIIEQVLQESKDK</sequence>
<feature type="domain" description="Peptidase M14" evidence="12">
    <location>
        <begin position="30"/>
        <end position="355"/>
    </location>
</feature>
<keyword evidence="9" id="KW-0482">Metalloprotease</keyword>
<dbReference type="SMART" id="SM00631">
    <property type="entry name" value="Zn_pept"/>
    <property type="match status" value="1"/>
</dbReference>
<protein>
    <submittedName>
        <fullName evidence="14">Peptidase_M14 domain-containing protein</fullName>
    </submittedName>
</protein>
<feature type="active site" description="Proton donor/acceptor" evidence="10">
    <location>
        <position position="319"/>
    </location>
</feature>
<evidence type="ECO:0000313" key="13">
    <source>
        <dbReference type="Proteomes" id="UP000095287"/>
    </source>
</evidence>
<proteinExistence type="inferred from homology"/>
<evidence type="ECO:0000256" key="11">
    <source>
        <dbReference type="SAM" id="SignalP"/>
    </source>
</evidence>
<keyword evidence="3" id="KW-0121">Carboxypeptidase</keyword>
<evidence type="ECO:0000256" key="6">
    <source>
        <dbReference type="ARBA" id="ARBA00022729"/>
    </source>
</evidence>
<dbReference type="FunFam" id="3.40.630.10:FF:000084">
    <property type="entry name" value="Carboxypeptidase B2"/>
    <property type="match status" value="1"/>
</dbReference>
<feature type="chain" id="PRO_5009313319" evidence="11">
    <location>
        <begin position="21"/>
        <end position="362"/>
    </location>
</feature>
<comment type="cofactor">
    <cofactor evidence="1">
        <name>Zn(2+)</name>
        <dbReference type="ChEBI" id="CHEBI:29105"/>
    </cofactor>
</comment>
<dbReference type="GO" id="GO:0004181">
    <property type="term" value="F:metallocarboxypeptidase activity"/>
    <property type="evidence" value="ECO:0007669"/>
    <property type="project" value="InterPro"/>
</dbReference>
<dbReference type="Proteomes" id="UP000095287">
    <property type="component" value="Unplaced"/>
</dbReference>